<name>A0A2U1LQR8_ARTAN</name>
<protein>
    <recommendedName>
        <fullName evidence="4">40S ribosomal protein S7</fullName>
    </recommendedName>
</protein>
<organism evidence="5 6">
    <name type="scientific">Artemisia annua</name>
    <name type="common">Sweet wormwood</name>
    <dbReference type="NCBI Taxonomy" id="35608"/>
    <lineage>
        <taxon>Eukaryota</taxon>
        <taxon>Viridiplantae</taxon>
        <taxon>Streptophyta</taxon>
        <taxon>Embryophyta</taxon>
        <taxon>Tracheophyta</taxon>
        <taxon>Spermatophyta</taxon>
        <taxon>Magnoliopsida</taxon>
        <taxon>eudicotyledons</taxon>
        <taxon>Gunneridae</taxon>
        <taxon>Pentapetalae</taxon>
        <taxon>asterids</taxon>
        <taxon>campanulids</taxon>
        <taxon>Asterales</taxon>
        <taxon>Asteraceae</taxon>
        <taxon>Asteroideae</taxon>
        <taxon>Anthemideae</taxon>
        <taxon>Artemisiinae</taxon>
        <taxon>Artemisia</taxon>
    </lineage>
</organism>
<dbReference type="AlphaFoldDB" id="A0A2U1LQR8"/>
<gene>
    <name evidence="5" type="ORF">CTI12_AA467770</name>
</gene>
<dbReference type="GO" id="GO:0030686">
    <property type="term" value="C:90S preribosome"/>
    <property type="evidence" value="ECO:0007669"/>
    <property type="project" value="TreeGrafter"/>
</dbReference>
<dbReference type="EMBL" id="PKPP01008190">
    <property type="protein sequence ID" value="PWA51337.1"/>
    <property type="molecule type" value="Genomic_DNA"/>
</dbReference>
<evidence type="ECO:0000256" key="1">
    <source>
        <dbReference type="ARBA" id="ARBA00007820"/>
    </source>
</evidence>
<evidence type="ECO:0000313" key="5">
    <source>
        <dbReference type="EMBL" id="PWA51337.1"/>
    </source>
</evidence>
<comment type="caution">
    <text evidence="5">The sequence shown here is derived from an EMBL/GenBank/DDBJ whole genome shotgun (WGS) entry which is preliminary data.</text>
</comment>
<dbReference type="PANTHER" id="PTHR11278">
    <property type="entry name" value="40S RIBOSOMAL PROTEIN S7"/>
    <property type="match status" value="1"/>
</dbReference>
<keyword evidence="6" id="KW-1185">Reference proteome</keyword>
<dbReference type="GO" id="GO:0003735">
    <property type="term" value="F:structural constituent of ribosome"/>
    <property type="evidence" value="ECO:0007669"/>
    <property type="project" value="InterPro"/>
</dbReference>
<dbReference type="Pfam" id="PF01251">
    <property type="entry name" value="Ribosomal_S7e"/>
    <property type="match status" value="1"/>
</dbReference>
<keyword evidence="3 4" id="KW-0687">Ribonucleoprotein</keyword>
<dbReference type="GO" id="GO:0032040">
    <property type="term" value="C:small-subunit processome"/>
    <property type="evidence" value="ECO:0007669"/>
    <property type="project" value="TreeGrafter"/>
</dbReference>
<dbReference type="InterPro" id="IPR000554">
    <property type="entry name" value="Ribosomal_eS7"/>
</dbReference>
<dbReference type="OrthoDB" id="1724687at2759"/>
<evidence type="ECO:0000256" key="2">
    <source>
        <dbReference type="ARBA" id="ARBA00022980"/>
    </source>
</evidence>
<proteinExistence type="inferred from homology"/>
<evidence type="ECO:0000256" key="4">
    <source>
        <dbReference type="RuleBase" id="RU364105"/>
    </source>
</evidence>
<reference evidence="5 6" key="1">
    <citation type="journal article" date="2018" name="Mol. Plant">
        <title>The genome of Artemisia annua provides insight into the evolution of Asteraceae family and artemisinin biosynthesis.</title>
        <authorList>
            <person name="Shen Q."/>
            <person name="Zhang L."/>
            <person name="Liao Z."/>
            <person name="Wang S."/>
            <person name="Yan T."/>
            <person name="Shi P."/>
            <person name="Liu M."/>
            <person name="Fu X."/>
            <person name="Pan Q."/>
            <person name="Wang Y."/>
            <person name="Lv Z."/>
            <person name="Lu X."/>
            <person name="Zhang F."/>
            <person name="Jiang W."/>
            <person name="Ma Y."/>
            <person name="Chen M."/>
            <person name="Hao X."/>
            <person name="Li L."/>
            <person name="Tang Y."/>
            <person name="Lv G."/>
            <person name="Zhou Y."/>
            <person name="Sun X."/>
            <person name="Brodelius P.E."/>
            <person name="Rose J.K.C."/>
            <person name="Tang K."/>
        </authorList>
    </citation>
    <scope>NUCLEOTIDE SEQUENCE [LARGE SCALE GENOMIC DNA]</scope>
    <source>
        <strain evidence="6">cv. Huhao1</strain>
        <tissue evidence="5">Leaf</tissue>
    </source>
</reference>
<dbReference type="GO" id="GO:0006412">
    <property type="term" value="P:translation"/>
    <property type="evidence" value="ECO:0007669"/>
    <property type="project" value="InterPro"/>
</dbReference>
<accession>A0A2U1LQR8</accession>
<comment type="similarity">
    <text evidence="1 4">Belongs to the eukaryotic ribosomal protein eS7 family.</text>
</comment>
<dbReference type="Proteomes" id="UP000245207">
    <property type="component" value="Unassembled WGS sequence"/>
</dbReference>
<keyword evidence="2 4" id="KW-0689">Ribosomal protein</keyword>
<dbReference type="GO" id="GO:0042274">
    <property type="term" value="P:ribosomal small subunit biogenesis"/>
    <property type="evidence" value="ECO:0007669"/>
    <property type="project" value="TreeGrafter"/>
</dbReference>
<dbReference type="GO" id="GO:0022627">
    <property type="term" value="C:cytosolic small ribosomal subunit"/>
    <property type="evidence" value="ECO:0007669"/>
    <property type="project" value="TreeGrafter"/>
</dbReference>
<evidence type="ECO:0000256" key="3">
    <source>
        <dbReference type="ARBA" id="ARBA00023274"/>
    </source>
</evidence>
<dbReference type="STRING" id="35608.A0A2U1LQR8"/>
<dbReference type="GO" id="GO:0006364">
    <property type="term" value="P:rRNA processing"/>
    <property type="evidence" value="ECO:0007669"/>
    <property type="project" value="TreeGrafter"/>
</dbReference>
<evidence type="ECO:0000313" key="6">
    <source>
        <dbReference type="Proteomes" id="UP000245207"/>
    </source>
</evidence>
<sequence>MRRCSQPSHRNHHHGYPYHRGYDVLRGIEPRSGLENLGSEKALLKQPKCSSVRRRVERGIGQGKVETGSGRVLGFKTPREAIQGKALFDLANTHQELKSDLKDLYINSASQIDVPGDKKAVVVYVSYRLSKPFR</sequence>
<dbReference type="PANTHER" id="PTHR11278:SF0">
    <property type="entry name" value="SMALL RIBOSOMAL SUBUNIT PROTEIN ES7"/>
    <property type="match status" value="1"/>
</dbReference>